<evidence type="ECO:0000256" key="5">
    <source>
        <dbReference type="ARBA" id="ARBA00022932"/>
    </source>
</evidence>
<accession>A0A1G7J8R8</accession>
<dbReference type="Pfam" id="PF00136">
    <property type="entry name" value="DNA_pol_B"/>
    <property type="match status" value="1"/>
</dbReference>
<sequence length="720" mass="79926">MTLTVDFEDSETRSAARSRTRSGDGDPVVWECTDDGATATRDTDYAPTVWVTREGGPVAAVRETVAGMVDVRGATVERRRREWRADPESALRVTVDRVDRIRPVATKLTDLGRPGEYRCYGVDLSPGFRYCLDRGLSPVPDRELRTLELGTTEAARNGDPLDSVTVDGDTFEGNTGGLVARVADTVAEVDPDVLVLDAGATIPTLYEAAATAGRTLQLGRRPGWKRLAGESTYESYGQVHHSPARYTVPGRAVVDRSNTFFYRQAGLDGCLDLVERSWKPLQELAWASIGNVLTAIQIREARDRGVLVPWRSYRHERFKSARTLADADRGGHTLEPAVGVHEDVHELDFGSLYPSIMIEYNLSPETVRCDCHDRADVPGLGYSVCDDRGYLPDVLGPLVTDRRAMKRERAATDDPERRRALDRRIEAIKWILVSSFGYQGFSNAKFGRIECHEAINAHAREILLDAKAELEAGGWRVLHGIVDSLWVTAAPDVPDRERTPLAELAERITEQARVPLEYEAAYDWIAFVPRADSDAGALTKYFGRVADPAPSDDAHTYRGIECRQDSTPPFVADCQRELIRTFDTHRDPEAVCDRLAGQLQTLRSGAVDPAELVVEKRVSNEREAYSQRTRSVAALDRLADTGLGREPGQSVRYVVTDDGRDSRERVRLARESPTEYDAEFYADRLLRAAESVCAPLGWRRGGIEDYLADRADASLSAFGR</sequence>
<dbReference type="GO" id="GO:0006261">
    <property type="term" value="P:DNA-templated DNA replication"/>
    <property type="evidence" value="ECO:0007669"/>
    <property type="project" value="TreeGrafter"/>
</dbReference>
<dbReference type="SUPFAM" id="SSF56672">
    <property type="entry name" value="DNA/RNA polymerases"/>
    <property type="match status" value="1"/>
</dbReference>
<dbReference type="Gene3D" id="1.10.132.60">
    <property type="entry name" value="DNA polymerase family B, C-terminal domain"/>
    <property type="match status" value="1"/>
</dbReference>
<organism evidence="10 11">
    <name type="scientific">Halorientalis regularis</name>
    <dbReference type="NCBI Taxonomy" id="660518"/>
    <lineage>
        <taxon>Archaea</taxon>
        <taxon>Methanobacteriati</taxon>
        <taxon>Methanobacteriota</taxon>
        <taxon>Stenosarchaea group</taxon>
        <taxon>Halobacteria</taxon>
        <taxon>Halobacteriales</taxon>
        <taxon>Haloarculaceae</taxon>
        <taxon>Halorientalis</taxon>
    </lineage>
</organism>
<dbReference type="OrthoDB" id="8639at2157"/>
<dbReference type="GO" id="GO:0000166">
    <property type="term" value="F:nucleotide binding"/>
    <property type="evidence" value="ECO:0007669"/>
    <property type="project" value="InterPro"/>
</dbReference>
<dbReference type="AlphaFoldDB" id="A0A1G7J8R8"/>
<dbReference type="RefSeq" id="WP_092689966.1">
    <property type="nucleotide sequence ID" value="NZ_FNBK01000004.1"/>
</dbReference>
<evidence type="ECO:0000313" key="11">
    <source>
        <dbReference type="Proteomes" id="UP000199076"/>
    </source>
</evidence>
<dbReference type="EMBL" id="FNBK01000004">
    <property type="protein sequence ID" value="SDF21285.1"/>
    <property type="molecule type" value="Genomic_DNA"/>
</dbReference>
<dbReference type="Gene3D" id="1.10.287.690">
    <property type="entry name" value="Helix hairpin bin"/>
    <property type="match status" value="1"/>
</dbReference>
<dbReference type="EC" id="2.7.7.7" evidence="2"/>
<reference evidence="11" key="1">
    <citation type="submission" date="2016-10" db="EMBL/GenBank/DDBJ databases">
        <authorList>
            <person name="Varghese N."/>
            <person name="Submissions S."/>
        </authorList>
    </citation>
    <scope>NUCLEOTIDE SEQUENCE [LARGE SCALE GENOMIC DNA]</scope>
    <source>
        <strain evidence="11">IBRC-M 10760</strain>
    </source>
</reference>
<dbReference type="GO" id="GO:0003677">
    <property type="term" value="F:DNA binding"/>
    <property type="evidence" value="ECO:0007669"/>
    <property type="project" value="UniProtKB-KW"/>
</dbReference>
<comment type="similarity">
    <text evidence="1">Belongs to the DNA polymerase type-B family.</text>
</comment>
<keyword evidence="4" id="KW-0548">Nucleotidyltransferase</keyword>
<evidence type="ECO:0000259" key="9">
    <source>
        <dbReference type="Pfam" id="PF00136"/>
    </source>
</evidence>
<evidence type="ECO:0000256" key="2">
    <source>
        <dbReference type="ARBA" id="ARBA00012417"/>
    </source>
</evidence>
<proteinExistence type="inferred from homology"/>
<comment type="catalytic activity">
    <reaction evidence="7">
        <text>DNA(n) + a 2'-deoxyribonucleoside 5'-triphosphate = DNA(n+1) + diphosphate</text>
        <dbReference type="Rhea" id="RHEA:22508"/>
        <dbReference type="Rhea" id="RHEA-COMP:17339"/>
        <dbReference type="Rhea" id="RHEA-COMP:17340"/>
        <dbReference type="ChEBI" id="CHEBI:33019"/>
        <dbReference type="ChEBI" id="CHEBI:61560"/>
        <dbReference type="ChEBI" id="CHEBI:173112"/>
        <dbReference type="EC" id="2.7.7.7"/>
    </reaction>
</comment>
<evidence type="ECO:0000256" key="8">
    <source>
        <dbReference type="SAM" id="MobiDB-lite"/>
    </source>
</evidence>
<dbReference type="SMART" id="SM00486">
    <property type="entry name" value="POLBc"/>
    <property type="match status" value="1"/>
</dbReference>
<evidence type="ECO:0000313" key="10">
    <source>
        <dbReference type="EMBL" id="SDF21285.1"/>
    </source>
</evidence>
<evidence type="ECO:0000256" key="7">
    <source>
        <dbReference type="ARBA" id="ARBA00049244"/>
    </source>
</evidence>
<keyword evidence="11" id="KW-1185">Reference proteome</keyword>
<dbReference type="InterPro" id="IPR006172">
    <property type="entry name" value="DNA-dir_DNA_pol_B"/>
</dbReference>
<dbReference type="NCBIfam" id="NF004418">
    <property type="entry name" value="PRK05761.1-4"/>
    <property type="match status" value="1"/>
</dbReference>
<dbReference type="STRING" id="660518.SAMN05216218_104246"/>
<feature type="region of interest" description="Disordered" evidence="8">
    <location>
        <begin position="1"/>
        <end position="28"/>
    </location>
</feature>
<evidence type="ECO:0000256" key="1">
    <source>
        <dbReference type="ARBA" id="ARBA00005755"/>
    </source>
</evidence>
<gene>
    <name evidence="10" type="ORF">SAMN05216218_104246</name>
</gene>
<keyword evidence="6" id="KW-0238">DNA-binding</keyword>
<keyword evidence="5" id="KW-0239">DNA-directed DNA polymerase</keyword>
<dbReference type="InterPro" id="IPR043502">
    <property type="entry name" value="DNA/RNA_pol_sf"/>
</dbReference>
<keyword evidence="3" id="KW-0808">Transferase</keyword>
<dbReference type="InterPro" id="IPR006134">
    <property type="entry name" value="DNA-dir_DNA_pol_B_multi_dom"/>
</dbReference>
<dbReference type="InterPro" id="IPR050240">
    <property type="entry name" value="DNA_pol_type-B"/>
</dbReference>
<evidence type="ECO:0000256" key="3">
    <source>
        <dbReference type="ARBA" id="ARBA00022679"/>
    </source>
</evidence>
<dbReference type="GO" id="GO:0003887">
    <property type="term" value="F:DNA-directed DNA polymerase activity"/>
    <property type="evidence" value="ECO:0007669"/>
    <property type="project" value="UniProtKB-KW"/>
</dbReference>
<dbReference type="Proteomes" id="UP000199076">
    <property type="component" value="Unassembled WGS sequence"/>
</dbReference>
<evidence type="ECO:0000256" key="4">
    <source>
        <dbReference type="ARBA" id="ARBA00022695"/>
    </source>
</evidence>
<dbReference type="Gene3D" id="3.90.1600.10">
    <property type="entry name" value="Palm domain of DNA polymerase"/>
    <property type="match status" value="1"/>
</dbReference>
<dbReference type="InterPro" id="IPR042087">
    <property type="entry name" value="DNA_pol_B_thumb"/>
</dbReference>
<dbReference type="PANTHER" id="PTHR10322:SF23">
    <property type="entry name" value="DNA POLYMERASE DELTA CATALYTIC SUBUNIT"/>
    <property type="match status" value="1"/>
</dbReference>
<name>A0A1G7J8R8_9EURY</name>
<evidence type="ECO:0000256" key="6">
    <source>
        <dbReference type="ARBA" id="ARBA00023125"/>
    </source>
</evidence>
<dbReference type="InterPro" id="IPR023211">
    <property type="entry name" value="DNA_pol_palm_dom_sf"/>
</dbReference>
<feature type="domain" description="DNA-directed DNA polymerase family B multifunctional" evidence="9">
    <location>
        <begin position="299"/>
        <end position="695"/>
    </location>
</feature>
<protein>
    <recommendedName>
        <fullName evidence="2">DNA-directed DNA polymerase</fullName>
        <ecNumber evidence="2">2.7.7.7</ecNumber>
    </recommendedName>
</protein>
<dbReference type="PANTHER" id="PTHR10322">
    <property type="entry name" value="DNA POLYMERASE CATALYTIC SUBUNIT"/>
    <property type="match status" value="1"/>
</dbReference>